<keyword evidence="1" id="KW-0489">Methyltransferase</keyword>
<keyword evidence="1" id="KW-0808">Transferase</keyword>
<protein>
    <submittedName>
        <fullName evidence="1">Methylated-DNA--[protein]-cysteine S-methyltransferase</fullName>
        <ecNumber evidence="1">2.1.1.63</ecNumber>
    </submittedName>
</protein>
<name>A0ACD1AGZ6_9FIRM</name>
<evidence type="ECO:0000313" key="1">
    <source>
        <dbReference type="EMBL" id="QOX65460.1"/>
    </source>
</evidence>
<dbReference type="EC" id="2.1.1.63" evidence="1"/>
<dbReference type="Proteomes" id="UP000594014">
    <property type="component" value="Chromosome"/>
</dbReference>
<proteinExistence type="predicted"/>
<organism evidence="1 2">
    <name type="scientific">Anoxybacterium hadale</name>
    <dbReference type="NCBI Taxonomy" id="3408580"/>
    <lineage>
        <taxon>Bacteria</taxon>
        <taxon>Bacillati</taxon>
        <taxon>Bacillota</taxon>
        <taxon>Clostridia</taxon>
        <taxon>Peptostreptococcales</taxon>
        <taxon>Anaerovoracaceae</taxon>
        <taxon>Anoxybacterium</taxon>
    </lineage>
</organism>
<accession>A0ACD1AGZ6</accession>
<gene>
    <name evidence="1" type="ORF">FRZ06_19905</name>
</gene>
<evidence type="ECO:0000313" key="2">
    <source>
        <dbReference type="Proteomes" id="UP000594014"/>
    </source>
</evidence>
<dbReference type="EMBL" id="CP042469">
    <property type="protein sequence ID" value="QOX65460.1"/>
    <property type="molecule type" value="Genomic_DNA"/>
</dbReference>
<reference evidence="1" key="1">
    <citation type="submission" date="2019-08" db="EMBL/GenBank/DDBJ databases">
        <title>Genome sequence of Clostridiales bacterium MT110.</title>
        <authorList>
            <person name="Cao J."/>
        </authorList>
    </citation>
    <scope>NUCLEOTIDE SEQUENCE</scope>
    <source>
        <strain evidence="1">MT110</strain>
    </source>
</reference>
<keyword evidence="2" id="KW-1185">Reference proteome</keyword>
<sequence length="102" mass="11974">MKKEDFYFRVYEVVGRIPKGRVTTYGAIARMLGEPQRSRMVGQAMHYASFYTEVPCHRVVNSQGRLVPHWDQQRTLLKMEGIHFKENGFIDLKVHFWEDAGV</sequence>